<accession>A0ACB5SJQ5</accession>
<protein>
    <submittedName>
        <fullName evidence="1">ATPase family aaa domain-containing protein 1-a</fullName>
    </submittedName>
</protein>
<organism evidence="1 2">
    <name type="scientific">Neofusicoccum parvum</name>
    <dbReference type="NCBI Taxonomy" id="310453"/>
    <lineage>
        <taxon>Eukaryota</taxon>
        <taxon>Fungi</taxon>
        <taxon>Dikarya</taxon>
        <taxon>Ascomycota</taxon>
        <taxon>Pezizomycotina</taxon>
        <taxon>Dothideomycetes</taxon>
        <taxon>Dothideomycetes incertae sedis</taxon>
        <taxon>Botryosphaeriales</taxon>
        <taxon>Botryosphaeriaceae</taxon>
        <taxon>Neofusicoccum</taxon>
    </lineage>
</organism>
<keyword evidence="2" id="KW-1185">Reference proteome</keyword>
<name>A0ACB5SJQ5_9PEZI</name>
<comment type="caution">
    <text evidence="1">The sequence shown here is derived from an EMBL/GenBank/DDBJ whole genome shotgun (WGS) entry which is preliminary data.</text>
</comment>
<dbReference type="EMBL" id="BSXG01000115">
    <property type="protein sequence ID" value="GME44668.1"/>
    <property type="molecule type" value="Genomic_DNA"/>
</dbReference>
<proteinExistence type="predicted"/>
<gene>
    <name evidence="1" type="primary">g8956</name>
    <name evidence="1" type="ORF">NpPPO83_00008956</name>
</gene>
<sequence length="297" mass="33213">MEEWTSQVEGGSFEEVMLQCIVNTDSIPSNYEHVCIKPSTIQELERITTLSLQRPKAFSHGVLQGHRITGALLYGPPGCGKTSLCWSVAKQSGFNILAPGPVDIWQARARNNERAVKAVFNLARIMHPCIIFIDEADAIFPSRSYDDTRSQRNAFSLFLMEWDSFMTDPTSPFLLLATNRPYDLDPAVLHRAPVQIYLDVPVTEERAGILSILLKRETLASDVSIPDLAELTPDYTGSDLKNLCVAAALQCIQKQPRDTRSRILVKQHFISALESIKASRVHKSTNAKMEKFHQGSK</sequence>
<reference evidence="1" key="1">
    <citation type="submission" date="2024-09" db="EMBL/GenBank/DDBJ databases">
        <title>Draft Genome Sequences of Neofusicoccum parvum.</title>
        <authorList>
            <person name="Ashida A."/>
            <person name="Camagna M."/>
            <person name="Tanaka A."/>
            <person name="Takemoto D."/>
        </authorList>
    </citation>
    <scope>NUCLEOTIDE SEQUENCE</scope>
    <source>
        <strain evidence="1">PPO83</strain>
    </source>
</reference>
<evidence type="ECO:0000313" key="1">
    <source>
        <dbReference type="EMBL" id="GME44668.1"/>
    </source>
</evidence>
<evidence type="ECO:0000313" key="2">
    <source>
        <dbReference type="Proteomes" id="UP001165186"/>
    </source>
</evidence>
<dbReference type="Proteomes" id="UP001165186">
    <property type="component" value="Unassembled WGS sequence"/>
</dbReference>